<feature type="binding site" evidence="8">
    <location>
        <position position="181"/>
    </location>
    <ligand>
        <name>Zn(2+)</name>
        <dbReference type="ChEBI" id="CHEBI:29105"/>
        <note>catalytic</note>
    </ligand>
</feature>
<keyword evidence="9" id="KW-0812">Transmembrane</keyword>
<feature type="domain" description="CAAX prenyl protease 1 N-terminal" evidence="12">
    <location>
        <begin position="1"/>
        <end position="47"/>
    </location>
</feature>
<feature type="compositionally biased region" description="Basic and acidic residues" evidence="10">
    <location>
        <begin position="112"/>
        <end position="133"/>
    </location>
</feature>
<comment type="cofactor">
    <cofactor evidence="8 9">
        <name>Zn(2+)</name>
        <dbReference type="ChEBI" id="CHEBI:29105"/>
    </cofactor>
    <text evidence="8 9">Binds 1 zinc ion per subunit.</text>
</comment>
<dbReference type="InterPro" id="IPR032456">
    <property type="entry name" value="Peptidase_M48_N"/>
</dbReference>
<feature type="compositionally biased region" description="Basic and acidic residues" evidence="10">
    <location>
        <begin position="141"/>
        <end position="158"/>
    </location>
</feature>
<evidence type="ECO:0000256" key="7">
    <source>
        <dbReference type="PIRSR" id="PIRSR627057-1"/>
    </source>
</evidence>
<dbReference type="EC" id="3.4.24.84" evidence="9"/>
<feature type="domain" description="Peptidase M48" evidence="11">
    <location>
        <begin position="52"/>
        <end position="313"/>
    </location>
</feature>
<gene>
    <name evidence="13" type="ORF">FSP39_004574</name>
</gene>
<keyword evidence="9" id="KW-1133">Transmembrane helix</keyword>
<keyword evidence="14" id="KW-1185">Reference proteome</keyword>
<dbReference type="Pfam" id="PF16491">
    <property type="entry name" value="Peptidase_M48_N"/>
    <property type="match status" value="1"/>
</dbReference>
<comment type="similarity">
    <text evidence="9">Belongs to the peptidase M48A family.</text>
</comment>
<feature type="active site" description="Proton donor" evidence="7">
    <location>
        <position position="260"/>
    </location>
</feature>
<keyword evidence="9" id="KW-0472">Membrane</keyword>
<keyword evidence="5 9" id="KW-0482">Metalloprotease</keyword>
<keyword evidence="2 8" id="KW-0479">Metal-binding</keyword>
<dbReference type="GO" id="GO:0005789">
    <property type="term" value="C:endoplasmic reticulum membrane"/>
    <property type="evidence" value="ECO:0007669"/>
    <property type="project" value="UniProtKB-SubCell"/>
</dbReference>
<dbReference type="InterPro" id="IPR001915">
    <property type="entry name" value="Peptidase_M48"/>
</dbReference>
<comment type="caution">
    <text evidence="9">Lacks conserved residue(s) required for the propagation of feature annotation.</text>
</comment>
<keyword evidence="1 9" id="KW-0645">Protease</keyword>
<evidence type="ECO:0000256" key="5">
    <source>
        <dbReference type="ARBA" id="ARBA00023049"/>
    </source>
</evidence>
<dbReference type="Pfam" id="PF01435">
    <property type="entry name" value="Peptidase_M48"/>
    <property type="match status" value="1"/>
</dbReference>
<evidence type="ECO:0000256" key="2">
    <source>
        <dbReference type="ARBA" id="ARBA00022723"/>
    </source>
</evidence>
<evidence type="ECO:0000256" key="4">
    <source>
        <dbReference type="ARBA" id="ARBA00022833"/>
    </source>
</evidence>
<evidence type="ECO:0000256" key="3">
    <source>
        <dbReference type="ARBA" id="ARBA00022801"/>
    </source>
</evidence>
<feature type="region of interest" description="Disordered" evidence="10">
    <location>
        <begin position="112"/>
        <end position="162"/>
    </location>
</feature>
<evidence type="ECO:0000256" key="8">
    <source>
        <dbReference type="PIRSR" id="PIRSR627057-2"/>
    </source>
</evidence>
<keyword evidence="4 8" id="KW-0862">Zinc</keyword>
<feature type="transmembrane region" description="Helical" evidence="9">
    <location>
        <begin position="20"/>
        <end position="39"/>
    </location>
</feature>
<dbReference type="AlphaFoldDB" id="A0AA88XPT8"/>
<feature type="binding site" evidence="8">
    <location>
        <position position="177"/>
    </location>
    <ligand>
        <name>Zn(2+)</name>
        <dbReference type="ChEBI" id="CHEBI:29105"/>
        <note>catalytic</note>
    </ligand>
</feature>
<keyword evidence="3 9" id="KW-0378">Hydrolase</keyword>
<feature type="active site" evidence="7">
    <location>
        <position position="178"/>
    </location>
</feature>
<evidence type="ECO:0000259" key="11">
    <source>
        <dbReference type="Pfam" id="PF01435"/>
    </source>
</evidence>
<proteinExistence type="inferred from homology"/>
<keyword evidence="9" id="KW-0256">Endoplasmic reticulum</keyword>
<comment type="catalytic activity">
    <reaction evidence="6 9">
        <text>Hydrolyzes the peptide bond -P2-(S-farnesyl or geranylgeranyl)C-P1'-P2'-P3'-COOH where P1' and P2' are amino acids with aliphatic side chains and P3' is any C-terminal residue.</text>
        <dbReference type="EC" id="3.4.24.84"/>
    </reaction>
</comment>
<protein>
    <recommendedName>
        <fullName evidence="9">CAAX prenyl protease</fullName>
        <ecNumber evidence="9">3.4.24.84</ecNumber>
    </recommendedName>
</protein>
<dbReference type="InterPro" id="IPR027057">
    <property type="entry name" value="CAXX_Prtase_1"/>
</dbReference>
<comment type="function">
    <text evidence="9">Proteolytically removes the C-terminal three residues of farnesylated proteins.</text>
</comment>
<evidence type="ECO:0000256" key="10">
    <source>
        <dbReference type="SAM" id="MobiDB-lite"/>
    </source>
</evidence>
<dbReference type="GO" id="GO:0004222">
    <property type="term" value="F:metalloendopeptidase activity"/>
    <property type="evidence" value="ECO:0007669"/>
    <property type="project" value="UniProtKB-UniRule"/>
</dbReference>
<evidence type="ECO:0000256" key="9">
    <source>
        <dbReference type="RuleBase" id="RU366005"/>
    </source>
</evidence>
<evidence type="ECO:0000256" key="1">
    <source>
        <dbReference type="ARBA" id="ARBA00022670"/>
    </source>
</evidence>
<feature type="binding site" evidence="8">
    <location>
        <position position="256"/>
    </location>
    <ligand>
        <name>Zn(2+)</name>
        <dbReference type="ChEBI" id="CHEBI:29105"/>
        <note>catalytic</note>
    </ligand>
</feature>
<dbReference type="GO" id="GO:0046872">
    <property type="term" value="F:metal ion binding"/>
    <property type="evidence" value="ECO:0007669"/>
    <property type="project" value="UniProtKB-UniRule"/>
</dbReference>
<comment type="subcellular location">
    <subcellularLocation>
        <location evidence="9">Endoplasmic reticulum membrane</location>
        <topology evidence="9">Multi-pass membrane protein</topology>
    </subcellularLocation>
</comment>
<accession>A0AA88XPT8</accession>
<comment type="caution">
    <text evidence="13">The sequence shown here is derived from an EMBL/GenBank/DDBJ whole genome shotgun (WGS) entry which is preliminary data.</text>
</comment>
<evidence type="ECO:0000313" key="13">
    <source>
        <dbReference type="EMBL" id="KAK3089553.1"/>
    </source>
</evidence>
<organism evidence="13 14">
    <name type="scientific">Pinctada imbricata</name>
    <name type="common">Atlantic pearl-oyster</name>
    <name type="synonym">Pinctada martensii</name>
    <dbReference type="NCBI Taxonomy" id="66713"/>
    <lineage>
        <taxon>Eukaryota</taxon>
        <taxon>Metazoa</taxon>
        <taxon>Spiralia</taxon>
        <taxon>Lophotrochozoa</taxon>
        <taxon>Mollusca</taxon>
        <taxon>Bivalvia</taxon>
        <taxon>Autobranchia</taxon>
        <taxon>Pteriomorphia</taxon>
        <taxon>Pterioida</taxon>
        <taxon>Pterioidea</taxon>
        <taxon>Pteriidae</taxon>
        <taxon>Pinctada</taxon>
    </lineage>
</organism>
<dbReference type="CDD" id="cd07343">
    <property type="entry name" value="M48A_Zmpste24p_like"/>
    <property type="match status" value="1"/>
</dbReference>
<reference evidence="13" key="1">
    <citation type="submission" date="2019-08" db="EMBL/GenBank/DDBJ databases">
        <title>The improved chromosome-level genome for the pearl oyster Pinctada fucata martensii using PacBio sequencing and Hi-C.</title>
        <authorList>
            <person name="Zheng Z."/>
        </authorList>
    </citation>
    <scope>NUCLEOTIDE SEQUENCE</scope>
    <source>
        <strain evidence="13">ZZ-2019</strain>
        <tissue evidence="13">Adductor muscle</tissue>
    </source>
</reference>
<dbReference type="EMBL" id="VSWD01000010">
    <property type="protein sequence ID" value="KAK3089553.1"/>
    <property type="molecule type" value="Genomic_DNA"/>
</dbReference>
<sequence>MLPILALLIYIIQIGGDYFFIYAWLFVFIVMIVMITVYADYIAPLFDNYTPLHEGDLRTKIEELAASIKFPLTKIYVVDGSRRSAHSNAYFYGFFKNKRIVLFDTLIEDYKPPKEEGKSEEKEDASGTKAEEVEKSDENEEKPSEKVQDAEDESGKDKEKKKKTGCNTDEILAVLAHELGHWKLNHILKNLVISQVNLFLCFLVFASLFKRQELFSAFGFETQPILIGLMIIFQFIFSPYNEILSFLMTALSRKFEFQADAFAKTLRRASELKSALIKLNKDNLGFPVTDWLYSAWTYSHPPLLERMKALDKTD</sequence>
<dbReference type="GO" id="GO:0071586">
    <property type="term" value="P:CAAX-box protein processing"/>
    <property type="evidence" value="ECO:0007669"/>
    <property type="project" value="UniProtKB-UniRule"/>
</dbReference>
<feature type="transmembrane region" description="Helical" evidence="9">
    <location>
        <begin position="191"/>
        <end position="209"/>
    </location>
</feature>
<evidence type="ECO:0000313" key="14">
    <source>
        <dbReference type="Proteomes" id="UP001186944"/>
    </source>
</evidence>
<dbReference type="PANTHER" id="PTHR10120">
    <property type="entry name" value="CAAX PRENYL PROTEASE 1"/>
    <property type="match status" value="1"/>
</dbReference>
<name>A0AA88XPT8_PINIB</name>
<dbReference type="Proteomes" id="UP001186944">
    <property type="component" value="Unassembled WGS sequence"/>
</dbReference>
<evidence type="ECO:0000256" key="6">
    <source>
        <dbReference type="ARBA" id="ARBA00044456"/>
    </source>
</evidence>
<dbReference type="Gene3D" id="3.30.2010.10">
    <property type="entry name" value="Metalloproteases ('zincins'), catalytic domain"/>
    <property type="match status" value="1"/>
</dbReference>
<evidence type="ECO:0000259" key="12">
    <source>
        <dbReference type="Pfam" id="PF16491"/>
    </source>
</evidence>
<feature type="transmembrane region" description="Helical" evidence="9">
    <location>
        <begin position="215"/>
        <end position="237"/>
    </location>
</feature>